<gene>
    <name evidence="10" type="primary">gph</name>
    <name evidence="10" type="ORF">ILP92_16135</name>
</gene>
<evidence type="ECO:0000256" key="9">
    <source>
        <dbReference type="ARBA" id="ARBA00023277"/>
    </source>
</evidence>
<proteinExistence type="inferred from homology"/>
<dbReference type="InterPro" id="IPR050155">
    <property type="entry name" value="HAD-like_hydrolase_sf"/>
</dbReference>
<organism evidence="10 11">
    <name type="scientific">Palleronia pontilimi</name>
    <dbReference type="NCBI Taxonomy" id="1964209"/>
    <lineage>
        <taxon>Bacteria</taxon>
        <taxon>Pseudomonadati</taxon>
        <taxon>Pseudomonadota</taxon>
        <taxon>Alphaproteobacteria</taxon>
        <taxon>Rhodobacterales</taxon>
        <taxon>Roseobacteraceae</taxon>
        <taxon>Palleronia</taxon>
    </lineage>
</organism>
<dbReference type="RefSeq" id="WP_198917455.1">
    <property type="nucleotide sequence ID" value="NZ_JAEKPD010000019.1"/>
</dbReference>
<comment type="catalytic activity">
    <reaction evidence="1">
        <text>2-phosphoglycolate + H2O = glycolate + phosphate</text>
        <dbReference type="Rhea" id="RHEA:14369"/>
        <dbReference type="ChEBI" id="CHEBI:15377"/>
        <dbReference type="ChEBI" id="CHEBI:29805"/>
        <dbReference type="ChEBI" id="CHEBI:43474"/>
        <dbReference type="ChEBI" id="CHEBI:58033"/>
        <dbReference type="EC" id="3.1.3.18"/>
    </reaction>
</comment>
<reference evidence="10" key="1">
    <citation type="submission" date="2020-12" db="EMBL/GenBank/DDBJ databases">
        <title>Bacterial taxonomy.</title>
        <authorList>
            <person name="Pan X."/>
        </authorList>
    </citation>
    <scope>NUCLEOTIDE SEQUENCE</scope>
    <source>
        <strain evidence="10">KCTC 52957</strain>
    </source>
</reference>
<comment type="caution">
    <text evidence="10">The sequence shown here is derived from an EMBL/GenBank/DDBJ whole genome shotgun (WGS) entry which is preliminary data.</text>
</comment>
<dbReference type="GO" id="GO:0006281">
    <property type="term" value="P:DNA repair"/>
    <property type="evidence" value="ECO:0007669"/>
    <property type="project" value="TreeGrafter"/>
</dbReference>
<dbReference type="PANTHER" id="PTHR43434:SF1">
    <property type="entry name" value="PHOSPHOGLYCOLATE PHOSPHATASE"/>
    <property type="match status" value="1"/>
</dbReference>
<dbReference type="InterPro" id="IPR023198">
    <property type="entry name" value="PGP-like_dom2"/>
</dbReference>
<dbReference type="GO" id="GO:0005975">
    <property type="term" value="P:carbohydrate metabolic process"/>
    <property type="evidence" value="ECO:0007669"/>
    <property type="project" value="InterPro"/>
</dbReference>
<keyword evidence="11" id="KW-1185">Reference proteome</keyword>
<dbReference type="GO" id="GO:0008967">
    <property type="term" value="F:phosphoglycolate phosphatase activity"/>
    <property type="evidence" value="ECO:0007669"/>
    <property type="project" value="UniProtKB-EC"/>
</dbReference>
<name>A0A934ILL3_9RHOB</name>
<evidence type="ECO:0000256" key="3">
    <source>
        <dbReference type="ARBA" id="ARBA00004818"/>
    </source>
</evidence>
<dbReference type="EC" id="3.1.3.18" evidence="5"/>
<evidence type="ECO:0000256" key="2">
    <source>
        <dbReference type="ARBA" id="ARBA00001946"/>
    </source>
</evidence>
<comment type="pathway">
    <text evidence="3">Organic acid metabolism; glycolate biosynthesis; glycolate from 2-phosphoglycolate: step 1/1.</text>
</comment>
<evidence type="ECO:0000256" key="6">
    <source>
        <dbReference type="ARBA" id="ARBA00022723"/>
    </source>
</evidence>
<comment type="cofactor">
    <cofactor evidence="2">
        <name>Mg(2+)</name>
        <dbReference type="ChEBI" id="CHEBI:18420"/>
    </cofactor>
</comment>
<dbReference type="InterPro" id="IPR037512">
    <property type="entry name" value="PGPase_prok"/>
</dbReference>
<dbReference type="Pfam" id="PF00702">
    <property type="entry name" value="Hydrolase"/>
    <property type="match status" value="1"/>
</dbReference>
<dbReference type="SFLD" id="SFLDS00003">
    <property type="entry name" value="Haloacid_Dehalogenase"/>
    <property type="match status" value="1"/>
</dbReference>
<dbReference type="Gene3D" id="3.40.50.1000">
    <property type="entry name" value="HAD superfamily/HAD-like"/>
    <property type="match status" value="1"/>
</dbReference>
<dbReference type="Proteomes" id="UP000642488">
    <property type="component" value="Unassembled WGS sequence"/>
</dbReference>
<dbReference type="GO" id="GO:0046872">
    <property type="term" value="F:metal ion binding"/>
    <property type="evidence" value="ECO:0007669"/>
    <property type="project" value="UniProtKB-KW"/>
</dbReference>
<dbReference type="NCBIfam" id="TIGR01449">
    <property type="entry name" value="PGP_bact"/>
    <property type="match status" value="1"/>
</dbReference>
<dbReference type="InterPro" id="IPR023214">
    <property type="entry name" value="HAD_sf"/>
</dbReference>
<dbReference type="Gene3D" id="1.10.150.240">
    <property type="entry name" value="Putative phosphatase, domain 2"/>
    <property type="match status" value="1"/>
</dbReference>
<evidence type="ECO:0000256" key="4">
    <source>
        <dbReference type="ARBA" id="ARBA00006171"/>
    </source>
</evidence>
<comment type="similarity">
    <text evidence="4">Belongs to the HAD-like hydrolase superfamily. CbbY/CbbZ/Gph/YieH family.</text>
</comment>
<evidence type="ECO:0000256" key="7">
    <source>
        <dbReference type="ARBA" id="ARBA00022801"/>
    </source>
</evidence>
<dbReference type="PANTHER" id="PTHR43434">
    <property type="entry name" value="PHOSPHOGLYCOLATE PHOSPHATASE"/>
    <property type="match status" value="1"/>
</dbReference>
<accession>A0A934ILL3</accession>
<evidence type="ECO:0000313" key="10">
    <source>
        <dbReference type="EMBL" id="MBJ3764279.1"/>
    </source>
</evidence>
<dbReference type="EMBL" id="JAEKPD010000019">
    <property type="protein sequence ID" value="MBJ3764279.1"/>
    <property type="molecule type" value="Genomic_DNA"/>
</dbReference>
<dbReference type="SFLD" id="SFLDG01129">
    <property type="entry name" value="C1.5:_HAD__Beta-PGM__Phosphata"/>
    <property type="match status" value="1"/>
</dbReference>
<dbReference type="AlphaFoldDB" id="A0A934ILL3"/>
<sequence length="221" mass="23541">MARIVFDLDGTLIDSAPDIHAIANATLAGIGAAPITLAEARSFIGNGVPTFVARMRAARGIPDSKQEALTQVFLDRYDGAHGLTRIYPGAERALDRLRGDGHALGICTNKPERPCRAVLDHLDLARHFDVILGGDTLDRRKPDPAPLRAAFDALPHGPCLYVGDSDVDAETALRADVPFVLFTEGYRKSAIAELPHAVAFDDWSAMPGHVADLLAQGASTG</sequence>
<evidence type="ECO:0000256" key="8">
    <source>
        <dbReference type="ARBA" id="ARBA00022842"/>
    </source>
</evidence>
<dbReference type="SUPFAM" id="SSF56784">
    <property type="entry name" value="HAD-like"/>
    <property type="match status" value="1"/>
</dbReference>
<dbReference type="NCBIfam" id="TIGR01549">
    <property type="entry name" value="HAD-SF-IA-v1"/>
    <property type="match status" value="1"/>
</dbReference>
<keyword evidence="6" id="KW-0479">Metal-binding</keyword>
<evidence type="ECO:0000313" key="11">
    <source>
        <dbReference type="Proteomes" id="UP000642488"/>
    </source>
</evidence>
<keyword evidence="8" id="KW-0460">Magnesium</keyword>
<dbReference type="InterPro" id="IPR006439">
    <property type="entry name" value="HAD-SF_hydro_IA"/>
</dbReference>
<protein>
    <recommendedName>
        <fullName evidence="5">phosphoglycolate phosphatase</fullName>
        <ecNumber evidence="5">3.1.3.18</ecNumber>
    </recommendedName>
</protein>
<dbReference type="PRINTS" id="PR00413">
    <property type="entry name" value="HADHALOGNASE"/>
</dbReference>
<dbReference type="InterPro" id="IPR036412">
    <property type="entry name" value="HAD-like_sf"/>
</dbReference>
<dbReference type="GO" id="GO:0005829">
    <property type="term" value="C:cytosol"/>
    <property type="evidence" value="ECO:0007669"/>
    <property type="project" value="TreeGrafter"/>
</dbReference>
<keyword evidence="9" id="KW-0119">Carbohydrate metabolism</keyword>
<keyword evidence="7 10" id="KW-0378">Hydrolase</keyword>
<evidence type="ECO:0000256" key="1">
    <source>
        <dbReference type="ARBA" id="ARBA00000830"/>
    </source>
</evidence>
<evidence type="ECO:0000256" key="5">
    <source>
        <dbReference type="ARBA" id="ARBA00013078"/>
    </source>
</evidence>